<feature type="region of interest" description="Disordered" evidence="13">
    <location>
        <begin position="85"/>
        <end position="112"/>
    </location>
</feature>
<evidence type="ECO:0000256" key="7">
    <source>
        <dbReference type="ARBA" id="ARBA00022946"/>
    </source>
</evidence>
<feature type="region of interest" description="Disordered" evidence="13">
    <location>
        <begin position="387"/>
        <end position="410"/>
    </location>
</feature>
<evidence type="ECO:0000256" key="11">
    <source>
        <dbReference type="ARBA" id="ARBA00023136"/>
    </source>
</evidence>
<keyword evidence="6 12" id="KW-0653">Protein transport</keyword>
<evidence type="ECO:0000256" key="12">
    <source>
        <dbReference type="RuleBase" id="RU365079"/>
    </source>
</evidence>
<keyword evidence="8" id="KW-1133">Transmembrane helix</keyword>
<keyword evidence="3 12" id="KW-0813">Transport</keyword>
<evidence type="ECO:0000256" key="3">
    <source>
        <dbReference type="ARBA" id="ARBA00022448"/>
    </source>
</evidence>
<proteinExistence type="inferred from homology"/>
<dbReference type="PANTHER" id="PTHR12210">
    <property type="entry name" value="DULLARD PROTEIN PHOSPHATASE"/>
    <property type="match status" value="1"/>
</dbReference>
<dbReference type="SUPFAM" id="SSF56784">
    <property type="entry name" value="HAD-like"/>
    <property type="match status" value="1"/>
</dbReference>
<keyword evidence="9 12" id="KW-0811">Translocation</keyword>
<dbReference type="AlphaFoldDB" id="A0A813RFS4"/>
<feature type="compositionally biased region" description="Basic and acidic residues" evidence="13">
    <location>
        <begin position="100"/>
        <end position="112"/>
    </location>
</feature>
<keyword evidence="7 12" id="KW-0809">Transit peptide</keyword>
<dbReference type="SMART" id="SM00577">
    <property type="entry name" value="CPDc"/>
    <property type="match status" value="1"/>
</dbReference>
<sequence length="410" mass="47466">MLSKSAFLSRALLLRPINTSVNQAFKLNTLSKNSKSLPYLIINSQKIHTGKFLLNTTNNKDTPKIISSTNSSMSEELQNIMNKKFGSSNEEQPPQQQQQKIDEDSGNDKKDEKRSKLADIFSREHAWKFSLSFFTALFGGGLIYVLVSWGSPKNDENNNPIKDEYSDLPFYVQYPKRAFKLVKEQYEAIKDPSTDKLLPDPIQPPYYQPPYTLVIEMSGILLHPEWTFNTGWRYKKRPGMDYFIEQIKYPTFELVLFTREPFLSGAPIAASLDPEQKIHFKLFRESTKFKDNSYVKDLSYLNRDLSKIILIDWDEKAYESQPRNALHRLKKWEGDETDADLIHLASFLKMIATSGVADVRDVLDYYNKEIDPMDAFKMNQVKLAEAEADRQKQEAESKQKKTGFSLFSRR</sequence>
<dbReference type="Gene3D" id="3.40.50.1000">
    <property type="entry name" value="HAD superfamily/HAD-like"/>
    <property type="match status" value="1"/>
</dbReference>
<protein>
    <recommendedName>
        <fullName evidence="12">Mitochondrial import inner membrane translocase subunit TIM50</fullName>
    </recommendedName>
</protein>
<keyword evidence="4" id="KW-0812">Transmembrane</keyword>
<comment type="subcellular location">
    <subcellularLocation>
        <location evidence="1 12">Mitochondrion inner membrane</location>
        <topology evidence="1 12">Single-pass membrane protein</topology>
    </subcellularLocation>
</comment>
<dbReference type="InterPro" id="IPR036412">
    <property type="entry name" value="HAD-like_sf"/>
</dbReference>
<evidence type="ECO:0000313" key="15">
    <source>
        <dbReference type="EMBL" id="CAF0783738.1"/>
    </source>
</evidence>
<dbReference type="Pfam" id="PF03031">
    <property type="entry name" value="NIF"/>
    <property type="match status" value="1"/>
</dbReference>
<comment type="similarity">
    <text evidence="2 12">Belongs to the TIM50 family.</text>
</comment>
<dbReference type="PROSITE" id="PS50969">
    <property type="entry name" value="FCP1"/>
    <property type="match status" value="1"/>
</dbReference>
<dbReference type="EMBL" id="CAJNOC010000621">
    <property type="protein sequence ID" value="CAF0783738.1"/>
    <property type="molecule type" value="Genomic_DNA"/>
</dbReference>
<evidence type="ECO:0000256" key="10">
    <source>
        <dbReference type="ARBA" id="ARBA00023128"/>
    </source>
</evidence>
<evidence type="ECO:0000256" key="2">
    <source>
        <dbReference type="ARBA" id="ARBA00006344"/>
    </source>
</evidence>
<evidence type="ECO:0000256" key="4">
    <source>
        <dbReference type="ARBA" id="ARBA00022692"/>
    </source>
</evidence>
<dbReference type="Proteomes" id="UP000663879">
    <property type="component" value="Unassembled WGS sequence"/>
</dbReference>
<evidence type="ECO:0000259" key="14">
    <source>
        <dbReference type="PROSITE" id="PS50969"/>
    </source>
</evidence>
<dbReference type="FunFam" id="3.40.50.1000:FF:000019">
    <property type="entry name" value="Mitochondrial import inner membrane translocase subunit TIM50"/>
    <property type="match status" value="1"/>
</dbReference>
<keyword evidence="11" id="KW-0472">Membrane</keyword>
<gene>
    <name evidence="15" type="ORF">OXX778_LOCUS5599</name>
</gene>
<dbReference type="GO" id="GO:0015031">
    <property type="term" value="P:protein transport"/>
    <property type="evidence" value="ECO:0007669"/>
    <property type="project" value="UniProtKB-KW"/>
</dbReference>
<keyword evidence="16" id="KW-1185">Reference proteome</keyword>
<organism evidence="15 16">
    <name type="scientific">Brachionus calyciflorus</name>
    <dbReference type="NCBI Taxonomy" id="104777"/>
    <lineage>
        <taxon>Eukaryota</taxon>
        <taxon>Metazoa</taxon>
        <taxon>Spiralia</taxon>
        <taxon>Gnathifera</taxon>
        <taxon>Rotifera</taxon>
        <taxon>Eurotatoria</taxon>
        <taxon>Monogononta</taxon>
        <taxon>Pseudotrocha</taxon>
        <taxon>Ploima</taxon>
        <taxon>Brachionidae</taxon>
        <taxon>Brachionus</taxon>
    </lineage>
</organism>
<keyword evidence="5" id="KW-0999">Mitochondrion inner membrane</keyword>
<comment type="caution">
    <text evidence="15">The sequence shown here is derived from an EMBL/GenBank/DDBJ whole genome shotgun (WGS) entry which is preliminary data.</text>
</comment>
<dbReference type="InterPro" id="IPR050365">
    <property type="entry name" value="TIM50"/>
</dbReference>
<evidence type="ECO:0000313" key="16">
    <source>
        <dbReference type="Proteomes" id="UP000663879"/>
    </source>
</evidence>
<evidence type="ECO:0000256" key="5">
    <source>
        <dbReference type="ARBA" id="ARBA00022792"/>
    </source>
</evidence>
<evidence type="ECO:0000256" key="9">
    <source>
        <dbReference type="ARBA" id="ARBA00023010"/>
    </source>
</evidence>
<evidence type="ECO:0000256" key="13">
    <source>
        <dbReference type="SAM" id="MobiDB-lite"/>
    </source>
</evidence>
<dbReference type="InterPro" id="IPR004274">
    <property type="entry name" value="FCP1_dom"/>
</dbReference>
<comment type="subunit">
    <text evidence="12">Component of the TIM23 complex.</text>
</comment>
<evidence type="ECO:0000256" key="1">
    <source>
        <dbReference type="ARBA" id="ARBA00004434"/>
    </source>
</evidence>
<evidence type="ECO:0000256" key="6">
    <source>
        <dbReference type="ARBA" id="ARBA00022927"/>
    </source>
</evidence>
<evidence type="ECO:0000256" key="8">
    <source>
        <dbReference type="ARBA" id="ARBA00022989"/>
    </source>
</evidence>
<dbReference type="GO" id="GO:0005744">
    <property type="term" value="C:TIM23 mitochondrial import inner membrane translocase complex"/>
    <property type="evidence" value="ECO:0007669"/>
    <property type="project" value="UniProtKB-UniRule"/>
</dbReference>
<feature type="compositionally biased region" description="Basic and acidic residues" evidence="13">
    <location>
        <begin position="387"/>
        <end position="399"/>
    </location>
</feature>
<dbReference type="InterPro" id="IPR023214">
    <property type="entry name" value="HAD_sf"/>
</dbReference>
<reference evidence="15" key="1">
    <citation type="submission" date="2021-02" db="EMBL/GenBank/DDBJ databases">
        <authorList>
            <person name="Nowell W R."/>
        </authorList>
    </citation>
    <scope>NUCLEOTIDE SEQUENCE</scope>
    <source>
        <strain evidence="15">Ploen Becks lab</strain>
    </source>
</reference>
<comment type="function">
    <text evidence="12">Essential component of the TIM23 complex, a complex that mediates the translocation of transit peptide-containing proteins across the mitochondrial inner membrane.</text>
</comment>
<keyword evidence="10 12" id="KW-0496">Mitochondrion</keyword>
<dbReference type="CDD" id="cd07521">
    <property type="entry name" value="HAD_FCP1-like"/>
    <property type="match status" value="1"/>
</dbReference>
<feature type="domain" description="FCP1 homology" evidence="14">
    <location>
        <begin position="206"/>
        <end position="351"/>
    </location>
</feature>
<accession>A0A813RFS4</accession>
<name>A0A813RFS4_9BILA</name>
<dbReference type="OrthoDB" id="287041at2759"/>